<dbReference type="EMBL" id="CAJVQC010112764">
    <property type="protein sequence ID" value="CAG8835776.1"/>
    <property type="molecule type" value="Genomic_DNA"/>
</dbReference>
<comment type="caution">
    <text evidence="1">The sequence shown here is derived from an EMBL/GenBank/DDBJ whole genome shotgun (WGS) entry which is preliminary data.</text>
</comment>
<evidence type="ECO:0000313" key="2">
    <source>
        <dbReference type="Proteomes" id="UP000789920"/>
    </source>
</evidence>
<evidence type="ECO:0000313" key="1">
    <source>
        <dbReference type="EMBL" id="CAG8835776.1"/>
    </source>
</evidence>
<sequence>VEIATVIWRYRHRKYYLETQRDSYKMSKTITYNFRNQAKHIWESQKQLLIISEIKQNIFGKE</sequence>
<accession>A0ACA9SEN3</accession>
<feature type="non-terminal residue" evidence="1">
    <location>
        <position position="1"/>
    </location>
</feature>
<reference evidence="1" key="1">
    <citation type="submission" date="2021-06" db="EMBL/GenBank/DDBJ databases">
        <authorList>
            <person name="Kallberg Y."/>
            <person name="Tangrot J."/>
            <person name="Rosling A."/>
        </authorList>
    </citation>
    <scope>NUCLEOTIDE SEQUENCE</scope>
    <source>
        <strain evidence="1">MA461A</strain>
    </source>
</reference>
<dbReference type="Proteomes" id="UP000789920">
    <property type="component" value="Unassembled WGS sequence"/>
</dbReference>
<feature type="non-terminal residue" evidence="1">
    <location>
        <position position="62"/>
    </location>
</feature>
<proteinExistence type="predicted"/>
<name>A0ACA9SEN3_9GLOM</name>
<gene>
    <name evidence="1" type="ORF">RPERSI_LOCUS29676</name>
</gene>
<keyword evidence="2" id="KW-1185">Reference proteome</keyword>
<protein>
    <submittedName>
        <fullName evidence="1">31956_t:CDS:1</fullName>
    </submittedName>
</protein>
<organism evidence="1 2">
    <name type="scientific">Racocetra persica</name>
    <dbReference type="NCBI Taxonomy" id="160502"/>
    <lineage>
        <taxon>Eukaryota</taxon>
        <taxon>Fungi</taxon>
        <taxon>Fungi incertae sedis</taxon>
        <taxon>Mucoromycota</taxon>
        <taxon>Glomeromycotina</taxon>
        <taxon>Glomeromycetes</taxon>
        <taxon>Diversisporales</taxon>
        <taxon>Gigasporaceae</taxon>
        <taxon>Racocetra</taxon>
    </lineage>
</organism>